<evidence type="ECO:0000313" key="2">
    <source>
        <dbReference type="EMBL" id="RLE08470.1"/>
    </source>
</evidence>
<dbReference type="GO" id="GO:0004177">
    <property type="term" value="F:aminopeptidase activity"/>
    <property type="evidence" value="ECO:0007669"/>
    <property type="project" value="InterPro"/>
</dbReference>
<dbReference type="PANTHER" id="PTHR34448:SF1">
    <property type="entry name" value="BLL6088 PROTEIN"/>
    <property type="match status" value="1"/>
</dbReference>
<dbReference type="GO" id="GO:0006508">
    <property type="term" value="P:proteolysis"/>
    <property type="evidence" value="ECO:0007669"/>
    <property type="project" value="InterPro"/>
</dbReference>
<gene>
    <name evidence="2" type="ORF">DRZ78_01040</name>
</gene>
<dbReference type="Pfam" id="PF26233">
    <property type="entry name" value="NicX"/>
    <property type="match status" value="1"/>
</dbReference>
<organism evidence="2 3">
    <name type="scientific">Aerophobetes bacterium</name>
    <dbReference type="NCBI Taxonomy" id="2030807"/>
    <lineage>
        <taxon>Bacteria</taxon>
        <taxon>Candidatus Aerophobota</taxon>
    </lineage>
</organism>
<accession>A0A662D5T7</accession>
<evidence type="ECO:0000313" key="3">
    <source>
        <dbReference type="Proteomes" id="UP000277457"/>
    </source>
</evidence>
<evidence type="ECO:0008006" key="4">
    <source>
        <dbReference type="Google" id="ProtNLM"/>
    </source>
</evidence>
<keyword evidence="1" id="KW-0479">Metal-binding</keyword>
<dbReference type="EMBL" id="QMPY01000023">
    <property type="protein sequence ID" value="RLE08470.1"/>
    <property type="molecule type" value="Genomic_DNA"/>
</dbReference>
<dbReference type="InterPro" id="IPR058739">
    <property type="entry name" value="NicX"/>
</dbReference>
<comment type="caution">
    <text evidence="2">The sequence shown here is derived from an EMBL/GenBank/DDBJ whole genome shotgun (WGS) entry which is preliminary data.</text>
</comment>
<sequence length="346" mass="38354">MIKKEKIEQGVIDMLKVNMGIKSGEKLVVVTDIPTLEEWIRKQSGELAEMVERSFLAKMVSEISRENFPDCSVEFYVYPSVGRHGTEPGKEVEEKMKEAEVVVAITSYSLSHTKARENASKSGTRIASMPMFVPEMFYPGGPMATDYTKIHKECEKIAKLINKANEVVVTSSEGTNLKFSLKGRYGSIDDGILTEKGTFGNLPAGEVYTVPLEGTTNGNLVVKEGWYQDLTENMTFVFKDGKVIEIVGGGKVGEEFREMLAFEKNEEPYISRRNCAELGIGTNPNARRPDNVLEAEKIKGTIHIAIGDSSHMGGKVTSDLHQDFVVPKPTVKFDDEVVMREGKIVV</sequence>
<dbReference type="Proteomes" id="UP000277457">
    <property type="component" value="Unassembled WGS sequence"/>
</dbReference>
<dbReference type="PANTHER" id="PTHR34448">
    <property type="entry name" value="AMINOPEPTIDASE"/>
    <property type="match status" value="1"/>
</dbReference>
<evidence type="ECO:0000256" key="1">
    <source>
        <dbReference type="ARBA" id="ARBA00022723"/>
    </source>
</evidence>
<proteinExistence type="predicted"/>
<dbReference type="AlphaFoldDB" id="A0A662D5T7"/>
<name>A0A662D5T7_UNCAE</name>
<dbReference type="InterPro" id="IPR052170">
    <property type="entry name" value="M29_Exopeptidase"/>
</dbReference>
<reference evidence="2 3" key="1">
    <citation type="submission" date="2018-06" db="EMBL/GenBank/DDBJ databases">
        <title>Extensive metabolic versatility and redundancy in microbially diverse, dynamic hydrothermal sediments.</title>
        <authorList>
            <person name="Dombrowski N."/>
            <person name="Teske A."/>
            <person name="Baker B.J."/>
        </authorList>
    </citation>
    <scope>NUCLEOTIDE SEQUENCE [LARGE SCALE GENOMIC DNA]</scope>
    <source>
        <strain evidence="2">B7_G13</strain>
    </source>
</reference>
<protein>
    <recommendedName>
        <fullName evidence="4">Aminopeptidase</fullName>
    </recommendedName>
</protein>
<dbReference type="SUPFAM" id="SSF144052">
    <property type="entry name" value="Thermophilic metalloprotease-like"/>
    <property type="match status" value="1"/>
</dbReference>
<dbReference type="GO" id="GO:0046872">
    <property type="term" value="F:metal ion binding"/>
    <property type="evidence" value="ECO:0007669"/>
    <property type="project" value="UniProtKB-KW"/>
</dbReference>